<feature type="region of interest" description="Disordered" evidence="1">
    <location>
        <begin position="61"/>
        <end position="92"/>
    </location>
</feature>
<sequence>MAPRGKALIAERLPPPLGCGCVSAEAERPRQGDGKVFRLLAGMLLFFSTAECKQRSSATRGVTARSDRRAPDQCVEDHPVFPPATKRRRRKATGECNCAEPRLVVAVRGAQYPAEPAKETSPIALLIPFHDAQLPVSGSGCQPCASGATTPGAEPPSRMDAVGCSRDWP</sequence>
<dbReference type="EMBL" id="BLIN01000005">
    <property type="protein sequence ID" value="GFE08644.1"/>
    <property type="molecule type" value="Genomic_DNA"/>
</dbReference>
<evidence type="ECO:0000256" key="1">
    <source>
        <dbReference type="SAM" id="MobiDB-lite"/>
    </source>
</evidence>
<proteinExistence type="predicted"/>
<accession>A0A640SCR1</accession>
<organism evidence="2 3">
    <name type="scientific">Streptomyces caniferus</name>
    <dbReference type="NCBI Taxonomy" id="285557"/>
    <lineage>
        <taxon>Bacteria</taxon>
        <taxon>Bacillati</taxon>
        <taxon>Actinomycetota</taxon>
        <taxon>Actinomycetes</taxon>
        <taxon>Kitasatosporales</taxon>
        <taxon>Streptomycetaceae</taxon>
        <taxon>Streptomyces</taxon>
    </lineage>
</organism>
<feature type="compositionally biased region" description="Basic and acidic residues" evidence="1">
    <location>
        <begin position="65"/>
        <end position="79"/>
    </location>
</feature>
<feature type="region of interest" description="Disordered" evidence="1">
    <location>
        <begin position="146"/>
        <end position="169"/>
    </location>
</feature>
<reference evidence="2 3" key="1">
    <citation type="submission" date="2019-12" db="EMBL/GenBank/DDBJ databases">
        <title>Whole genome shotgun sequence of Streptomyces caniferus NBRC 15389.</title>
        <authorList>
            <person name="Ichikawa N."/>
            <person name="Kimura A."/>
            <person name="Kitahashi Y."/>
            <person name="Komaki H."/>
            <person name="Tamura T."/>
        </authorList>
    </citation>
    <scope>NUCLEOTIDE SEQUENCE [LARGE SCALE GENOMIC DNA]</scope>
    <source>
        <strain evidence="2 3">NBRC 15389</strain>
    </source>
</reference>
<comment type="caution">
    <text evidence="2">The sequence shown here is derived from an EMBL/GenBank/DDBJ whole genome shotgun (WGS) entry which is preliminary data.</text>
</comment>
<protein>
    <submittedName>
        <fullName evidence="2">Uncharacterized protein</fullName>
    </submittedName>
</protein>
<evidence type="ECO:0000313" key="3">
    <source>
        <dbReference type="Proteomes" id="UP000435837"/>
    </source>
</evidence>
<name>A0A640SCR1_9ACTN</name>
<dbReference type="AlphaFoldDB" id="A0A640SCR1"/>
<evidence type="ECO:0000313" key="2">
    <source>
        <dbReference type="EMBL" id="GFE08644.1"/>
    </source>
</evidence>
<gene>
    <name evidence="2" type="ORF">Scani_49120</name>
</gene>
<dbReference type="Proteomes" id="UP000435837">
    <property type="component" value="Unassembled WGS sequence"/>
</dbReference>